<feature type="transmembrane region" description="Helical" evidence="7">
    <location>
        <begin position="123"/>
        <end position="141"/>
    </location>
</feature>
<dbReference type="HOGENOM" id="CLU_117381_0_0_1"/>
<dbReference type="Pfam" id="PF03647">
    <property type="entry name" value="Tmemb_14"/>
    <property type="match status" value="1"/>
</dbReference>
<evidence type="ECO:0000256" key="3">
    <source>
        <dbReference type="ARBA" id="ARBA00022692"/>
    </source>
</evidence>
<dbReference type="Proteomes" id="UP000008021">
    <property type="component" value="Chromosome 4"/>
</dbReference>
<feature type="transmembrane region" description="Helical" evidence="7">
    <location>
        <begin position="92"/>
        <end position="117"/>
    </location>
</feature>
<comment type="similarity">
    <text evidence="2">Belongs to the TMEM14 family.</text>
</comment>
<dbReference type="STRING" id="40149.A0A0E0DHI8"/>
<dbReference type="GO" id="GO:0015245">
    <property type="term" value="F:fatty acid transmembrane transporter activity"/>
    <property type="evidence" value="ECO:0007669"/>
    <property type="project" value="TreeGrafter"/>
</dbReference>
<comment type="subcellular location">
    <subcellularLocation>
        <location evidence="1">Membrane</location>
    </subcellularLocation>
</comment>
<evidence type="ECO:0000256" key="7">
    <source>
        <dbReference type="SAM" id="Phobius"/>
    </source>
</evidence>
<evidence type="ECO:0000256" key="6">
    <source>
        <dbReference type="SAM" id="MobiDB-lite"/>
    </source>
</evidence>
<proteinExistence type="inferred from homology"/>
<feature type="compositionally biased region" description="Basic and acidic residues" evidence="6">
    <location>
        <begin position="1"/>
        <end position="10"/>
    </location>
</feature>
<evidence type="ECO:0000256" key="5">
    <source>
        <dbReference type="ARBA" id="ARBA00023136"/>
    </source>
</evidence>
<feature type="transmembrane region" description="Helical" evidence="7">
    <location>
        <begin position="177"/>
        <end position="197"/>
    </location>
</feature>
<dbReference type="InterPro" id="IPR044890">
    <property type="entry name" value="TMEM14_sf"/>
</dbReference>
<keyword evidence="4 7" id="KW-1133">Transmembrane helix</keyword>
<evidence type="ECO:0000256" key="2">
    <source>
        <dbReference type="ARBA" id="ARBA00007590"/>
    </source>
</evidence>
<keyword evidence="9" id="KW-1185">Reference proteome</keyword>
<feature type="region of interest" description="Disordered" evidence="6">
    <location>
        <begin position="1"/>
        <end position="26"/>
    </location>
</feature>
<dbReference type="PANTHER" id="PTHR12668:SF38">
    <property type="entry name" value="PROTEIN FATTY ACID EXPORT 4, CHLOROPLASTIC"/>
    <property type="match status" value="1"/>
</dbReference>
<name>A0A0E0DHI8_9ORYZ</name>
<dbReference type="PANTHER" id="PTHR12668">
    <property type="entry name" value="TRANSMEMBRANE PROTEIN 14, 15"/>
    <property type="match status" value="1"/>
</dbReference>
<reference evidence="8" key="2">
    <citation type="submission" date="2018-05" db="EMBL/GenBank/DDBJ databases">
        <title>OmerRS3 (Oryza meridionalis Reference Sequence Version 3).</title>
        <authorList>
            <person name="Zhang J."/>
            <person name="Kudrna D."/>
            <person name="Lee S."/>
            <person name="Talag J."/>
            <person name="Welchert J."/>
            <person name="Wing R.A."/>
        </authorList>
    </citation>
    <scope>NUCLEOTIDE SEQUENCE [LARGE SCALE GENOMIC DNA]</scope>
    <source>
        <strain evidence="8">cv. OR44</strain>
    </source>
</reference>
<organism evidence="8">
    <name type="scientific">Oryza meridionalis</name>
    <dbReference type="NCBI Taxonomy" id="40149"/>
    <lineage>
        <taxon>Eukaryota</taxon>
        <taxon>Viridiplantae</taxon>
        <taxon>Streptophyta</taxon>
        <taxon>Embryophyta</taxon>
        <taxon>Tracheophyta</taxon>
        <taxon>Spermatophyta</taxon>
        <taxon>Magnoliopsida</taxon>
        <taxon>Liliopsida</taxon>
        <taxon>Poales</taxon>
        <taxon>Poaceae</taxon>
        <taxon>BOP clade</taxon>
        <taxon>Oryzoideae</taxon>
        <taxon>Oryzeae</taxon>
        <taxon>Oryzinae</taxon>
        <taxon>Oryza</taxon>
    </lineage>
</organism>
<evidence type="ECO:0000256" key="1">
    <source>
        <dbReference type="ARBA" id="ARBA00004370"/>
    </source>
</evidence>
<dbReference type="Gramene" id="OMERI04G18890.1">
    <property type="protein sequence ID" value="OMERI04G18890.1"/>
    <property type="gene ID" value="OMERI04G18890"/>
</dbReference>
<evidence type="ECO:0000313" key="9">
    <source>
        <dbReference type="Proteomes" id="UP000008021"/>
    </source>
</evidence>
<keyword evidence="3 7" id="KW-0812">Transmembrane</keyword>
<feature type="transmembrane region" description="Helical" evidence="7">
    <location>
        <begin position="153"/>
        <end position="171"/>
    </location>
</feature>
<keyword evidence="5 7" id="KW-0472">Membrane</keyword>
<evidence type="ECO:0000313" key="8">
    <source>
        <dbReference type="EnsemblPlants" id="OMERI04G18890.1"/>
    </source>
</evidence>
<dbReference type="Gene3D" id="1.10.10.1740">
    <property type="entry name" value="Transmembrane protein 14-like"/>
    <property type="match status" value="1"/>
</dbReference>
<evidence type="ECO:0000256" key="4">
    <source>
        <dbReference type="ARBA" id="ARBA00022989"/>
    </source>
</evidence>
<dbReference type="eggNOG" id="KOG1187">
    <property type="taxonomic scope" value="Eukaryota"/>
</dbReference>
<reference evidence="8" key="1">
    <citation type="submission" date="2015-04" db="UniProtKB">
        <authorList>
            <consortium name="EnsemblPlants"/>
        </authorList>
    </citation>
    <scope>IDENTIFICATION</scope>
</reference>
<dbReference type="GO" id="GO:0009706">
    <property type="term" value="C:chloroplast inner membrane"/>
    <property type="evidence" value="ECO:0007669"/>
    <property type="project" value="TreeGrafter"/>
</dbReference>
<dbReference type="AlphaFoldDB" id="A0A0E0DHI8"/>
<dbReference type="InterPro" id="IPR005349">
    <property type="entry name" value="TMEM14"/>
</dbReference>
<dbReference type="EnsemblPlants" id="OMERI04G18890.1">
    <property type="protein sequence ID" value="OMERI04G18890.1"/>
    <property type="gene ID" value="OMERI04G18890"/>
</dbReference>
<sequence>MRSSESDRITPRTPHIPPISPESKCPTIATAQSRGGEVARENEGAGDHHHHLLLPPPPPPCRGHPFPSLATSSQCCARPGRSRRRALLRCSAVSELAPAASAAYGALLLGGGAFAYVRSGSKGSIFGGLSGSALMGIAYYLMQSPETKAIGDAVGFGSAFLFASVFGIRLYNTRKLVPSGLLLVLSLGVLGVFYSAYLQDKV</sequence>
<protein>
    <submittedName>
        <fullName evidence="8">Uncharacterized protein</fullName>
    </submittedName>
</protein>
<accession>A0A0E0DHI8</accession>